<sequence>MLHRSALIAQGVHPRRLASDEFTAVLPGWHTPTAHPATLREICRVALAEQWPTAVISHDTAAILWGFPLPSRMRWRRGRQIHLRFVNGRRRRAAAHTVMHQGWSRGSVELEGLPVSHAFGTLWEIAPDLTDTEMLALLWRLEQEDVGPALQQMRPARWVSRDLRTLRLPPESRVRGLCETMHSMRFLHRQRGRYAGRDPLELLYGDVDLALSNPAAVGQAPEAAA</sequence>
<evidence type="ECO:0000313" key="3">
    <source>
        <dbReference type="Proteomes" id="UP000254236"/>
    </source>
</evidence>
<protein>
    <recommendedName>
        <fullName evidence="5">AbiEi antitoxin C-terminal domain-containing protein</fullName>
    </recommendedName>
</protein>
<dbReference type="Proteomes" id="UP000254236">
    <property type="component" value="Chromosome"/>
</dbReference>
<dbReference type="OrthoDB" id="3173471at2"/>
<reference evidence="1 3" key="1">
    <citation type="submission" date="2018-07" db="EMBL/GenBank/DDBJ databases">
        <title>Brachybacterium saurashtrense DSM 23186 genome sequence.</title>
        <authorList>
            <person name="Guo L."/>
        </authorList>
    </citation>
    <scope>NUCLEOTIDE SEQUENCE [LARGE SCALE GENOMIC DNA]</scope>
    <source>
        <strain evidence="1 3">DSM 23186</strain>
    </source>
</reference>
<name>A0A345YQQ2_9MICO</name>
<evidence type="ECO:0000313" key="4">
    <source>
        <dbReference type="Proteomes" id="UP000282185"/>
    </source>
</evidence>
<keyword evidence="3" id="KW-1185">Reference proteome</keyword>
<evidence type="ECO:0000313" key="2">
    <source>
        <dbReference type="EMBL" id="RRR23994.1"/>
    </source>
</evidence>
<dbReference type="EMBL" id="QSWH01000002">
    <property type="protein sequence ID" value="RRR23994.1"/>
    <property type="molecule type" value="Genomic_DNA"/>
</dbReference>
<dbReference type="KEGG" id="bsau:DWV08_11970"/>
<dbReference type="EMBL" id="CP031356">
    <property type="protein sequence ID" value="AXK46254.1"/>
    <property type="molecule type" value="Genomic_DNA"/>
</dbReference>
<organism evidence="2 4">
    <name type="scientific">Brachybacterium saurashtrense</name>
    <dbReference type="NCBI Taxonomy" id="556288"/>
    <lineage>
        <taxon>Bacteria</taxon>
        <taxon>Bacillati</taxon>
        <taxon>Actinomycetota</taxon>
        <taxon>Actinomycetes</taxon>
        <taxon>Micrococcales</taxon>
        <taxon>Dermabacteraceae</taxon>
        <taxon>Brachybacterium</taxon>
    </lineage>
</organism>
<reference evidence="2 4" key="2">
    <citation type="submission" date="2018-08" db="EMBL/GenBank/DDBJ databases">
        <title>Brachybacterium saurashtrense DSM 23186.</title>
        <authorList>
            <person name="Li Y."/>
        </authorList>
    </citation>
    <scope>NUCLEOTIDE SEQUENCE [LARGE SCALE GENOMIC DNA]</scope>
    <source>
        <strain evidence="2 4">DSM 23186</strain>
    </source>
</reference>
<dbReference type="AlphaFoldDB" id="A0A345YQQ2"/>
<dbReference type="Proteomes" id="UP000282185">
    <property type="component" value="Unassembled WGS sequence"/>
</dbReference>
<gene>
    <name evidence="1" type="ORF">DWV08_11970</name>
    <name evidence="2" type="ORF">DXU92_03720</name>
</gene>
<evidence type="ECO:0008006" key="5">
    <source>
        <dbReference type="Google" id="ProtNLM"/>
    </source>
</evidence>
<proteinExistence type="predicted"/>
<accession>A0A345YQQ2</accession>
<evidence type="ECO:0000313" key="1">
    <source>
        <dbReference type="EMBL" id="AXK46254.1"/>
    </source>
</evidence>
<dbReference type="RefSeq" id="WP_115414004.1">
    <property type="nucleotide sequence ID" value="NZ_CP031356.1"/>
</dbReference>